<keyword evidence="5" id="KW-1185">Reference proteome</keyword>
<dbReference type="InterPro" id="IPR026043">
    <property type="entry name" value="NadR"/>
</dbReference>
<dbReference type="KEGG" id="eri:EEI45_02340"/>
<protein>
    <submittedName>
        <fullName evidence="4">Transcription repressor NadR</fullName>
    </submittedName>
</protein>
<dbReference type="PANTHER" id="PTHR40068:SF1">
    <property type="entry name" value="TRANSCRIPTION REPRESSOR NIAR-RELATED"/>
    <property type="match status" value="1"/>
</dbReference>
<dbReference type="EMBL" id="CP034234">
    <property type="protein sequence ID" value="AZK43782.1"/>
    <property type="molecule type" value="Genomic_DNA"/>
</dbReference>
<dbReference type="Pfam" id="PF08279">
    <property type="entry name" value="HTH_11"/>
    <property type="match status" value="1"/>
</dbReference>
<gene>
    <name evidence="4" type="ORF">EEI45_02340</name>
</gene>
<organism evidence="4 5">
    <name type="scientific">Erysipelothrix piscisicarius</name>
    <dbReference type="NCBI Taxonomy" id="2485784"/>
    <lineage>
        <taxon>Bacteria</taxon>
        <taxon>Bacillati</taxon>
        <taxon>Bacillota</taxon>
        <taxon>Erysipelotrichia</taxon>
        <taxon>Erysipelotrichales</taxon>
        <taxon>Erysipelotrichaceae</taxon>
        <taxon>Erysipelothrix</taxon>
    </lineage>
</organism>
<dbReference type="Pfam" id="PF02829">
    <property type="entry name" value="3H"/>
    <property type="match status" value="1"/>
</dbReference>
<dbReference type="Proteomes" id="UP000278804">
    <property type="component" value="Chromosome"/>
</dbReference>
<dbReference type="GO" id="GO:0046872">
    <property type="term" value="F:metal ion binding"/>
    <property type="evidence" value="ECO:0007669"/>
    <property type="project" value="UniProtKB-KW"/>
</dbReference>
<keyword evidence="1" id="KW-0479">Metal-binding</keyword>
<evidence type="ECO:0000259" key="2">
    <source>
        <dbReference type="Pfam" id="PF02829"/>
    </source>
</evidence>
<evidence type="ECO:0000259" key="3">
    <source>
        <dbReference type="Pfam" id="PF08279"/>
    </source>
</evidence>
<proteinExistence type="predicted"/>
<dbReference type="PIRSF" id="PIRSF037847">
    <property type="entry name" value="NiaR"/>
    <property type="match status" value="1"/>
</dbReference>
<feature type="domain" description="Helix-turn-helix type 11" evidence="3">
    <location>
        <begin position="6"/>
        <end position="58"/>
    </location>
</feature>
<dbReference type="InterPro" id="IPR036388">
    <property type="entry name" value="WH-like_DNA-bd_sf"/>
</dbReference>
<dbReference type="Gene3D" id="1.10.10.10">
    <property type="entry name" value="Winged helix-like DNA-binding domain superfamily/Winged helix DNA-binding domain"/>
    <property type="match status" value="1"/>
</dbReference>
<feature type="domain" description="3H" evidence="2">
    <location>
        <begin position="73"/>
        <end position="163"/>
    </location>
</feature>
<dbReference type="AlphaFoldDB" id="A0A3Q8S6V9"/>
<reference evidence="4 5" key="1">
    <citation type="journal article" date="2020" name="Int. J. Syst. Evol. Microbiol.">
        <title>Description of Erysipelothrix piscisicarius sp. nov., an emergent fish pathogen, and assessment of virulence using a tiger barb (Puntigrus tetrazona) infection model.</title>
        <authorList>
            <person name="Pomaranski E.K."/>
            <person name="Griffin M.J."/>
            <person name="Camus A.C."/>
            <person name="Armwood A.R."/>
            <person name="Shelley J."/>
            <person name="Waldbieser G.C."/>
            <person name="LaFrentz B.R."/>
            <person name="Garcia J.C."/>
            <person name="Yanong R."/>
            <person name="Soto E."/>
        </authorList>
    </citation>
    <scope>NUCLEOTIDE SEQUENCE [LARGE SCALE GENOMIC DNA]</scope>
    <source>
        <strain evidence="4 5">15TAL0474</strain>
    </source>
</reference>
<dbReference type="RefSeq" id="WP_125163996.1">
    <property type="nucleotide sequence ID" value="NZ_CP034234.1"/>
</dbReference>
<feature type="binding site" evidence="1">
    <location>
        <position position="84"/>
    </location>
    <ligand>
        <name>Ni(2+)</name>
        <dbReference type="ChEBI" id="CHEBI:49786"/>
    </ligand>
</feature>
<feature type="binding site" evidence="1">
    <location>
        <position position="139"/>
    </location>
    <ligand>
        <name>Ni(2+)</name>
        <dbReference type="ChEBI" id="CHEBI:49786"/>
    </ligand>
</feature>
<feature type="binding site" evidence="1">
    <location>
        <position position="76"/>
    </location>
    <ligand>
        <name>Ni(2+)</name>
        <dbReference type="ChEBI" id="CHEBI:49786"/>
    </ligand>
</feature>
<dbReference type="InterPro" id="IPR013196">
    <property type="entry name" value="HTH_11"/>
</dbReference>
<feature type="binding site" evidence="1">
    <location>
        <position position="141"/>
    </location>
    <ligand>
        <name>Ni(2+)</name>
        <dbReference type="ChEBI" id="CHEBI:49786"/>
    </ligand>
</feature>
<keyword evidence="1" id="KW-0533">Nickel</keyword>
<dbReference type="SUPFAM" id="SSF75500">
    <property type="entry name" value="Putative transcriptional regulator TM1602, C-terminal domain"/>
    <property type="match status" value="1"/>
</dbReference>
<dbReference type="InterPro" id="IPR036390">
    <property type="entry name" value="WH_DNA-bd_sf"/>
</dbReference>
<dbReference type="InterPro" id="IPR035922">
    <property type="entry name" value="3H_dom_sf"/>
</dbReference>
<dbReference type="PANTHER" id="PTHR40068">
    <property type="entry name" value="TRANSCRIPTION REPRESSOR NIAR-RELATED"/>
    <property type="match status" value="1"/>
</dbReference>
<evidence type="ECO:0000256" key="1">
    <source>
        <dbReference type="PIRSR" id="PIRSR037847-1"/>
    </source>
</evidence>
<dbReference type="InterPro" id="IPR004173">
    <property type="entry name" value="3H_domain"/>
</dbReference>
<dbReference type="Gene3D" id="3.30.1340.20">
    <property type="entry name" value="3H domain"/>
    <property type="match status" value="1"/>
</dbReference>
<evidence type="ECO:0000313" key="5">
    <source>
        <dbReference type="Proteomes" id="UP000278804"/>
    </source>
</evidence>
<name>A0A3Q8S6V9_9FIRM</name>
<dbReference type="SUPFAM" id="SSF46785">
    <property type="entry name" value="Winged helix' DNA-binding domain"/>
    <property type="match status" value="1"/>
</dbReference>
<evidence type="ECO:0000313" key="4">
    <source>
        <dbReference type="EMBL" id="AZK43782.1"/>
    </source>
</evidence>
<accession>A0A3Q8S6V9</accession>
<sequence>MHGDMRRTQIITKLIESEHAISANQFAKRFNVSRQIIVGDVALLRAQGHDIIATGKGYLMNRIDANRNIYTLAMQHNHQDTQRELEIFIKHHAQVLDVTVEHPIYGYLTGQLKIQSQEDIDLFMNQNPELLASLTNGIHLHRVAVSEENYADLITELKKHAFLYESN</sequence>